<name>A0A2H6N3M4_9SAUR</name>
<evidence type="ECO:0000313" key="1">
    <source>
        <dbReference type="EMBL" id="LAA23801.1"/>
    </source>
</evidence>
<reference evidence="1" key="2">
    <citation type="submission" date="2017-12" db="EMBL/GenBank/DDBJ databases">
        <title>Coralsnake Venomics: Analyses of Venom Gland Transcriptomes and Proteomes of Six Brazilian Taxa.</title>
        <authorList>
            <person name="Aird S.D."/>
            <person name="Jorge da Silva N."/>
            <person name="Qiu L."/>
            <person name="Villar-Briones A."/>
            <person name="Aparecida-Saddi V."/>
            <person name="Campos-Telles M.P."/>
            <person name="Grau M."/>
            <person name="Mikheyev A.S."/>
        </authorList>
    </citation>
    <scope>NUCLEOTIDE SEQUENCE</scope>
    <source>
        <tissue evidence="1">Venom_gland</tissue>
    </source>
</reference>
<proteinExistence type="predicted"/>
<sequence length="107" mass="12067">MTDVFLEGGKKKSCLSIIPSNSVTSNPSMVFRKATRAISIPVWSKRGQHNVLTSLPRPRPQHSTVAEWHPLVVISQVVTGSRPQVKYFCIFKWNIVCMYRVLQGSEP</sequence>
<reference evidence="1" key="1">
    <citation type="submission" date="2017-07" db="EMBL/GenBank/DDBJ databases">
        <authorList>
            <person name="Mikheyev A."/>
            <person name="Grau M."/>
        </authorList>
    </citation>
    <scope>NUCLEOTIDE SEQUENCE</scope>
    <source>
        <tissue evidence="1">Venom_gland</tissue>
    </source>
</reference>
<dbReference type="EMBL" id="IACI01041651">
    <property type="protein sequence ID" value="LAA23801.1"/>
    <property type="molecule type" value="Transcribed_RNA"/>
</dbReference>
<accession>A0A2H6N3M4</accession>
<organism evidence="1">
    <name type="scientific">Micrurus carvalhoi</name>
    <dbReference type="NCBI Taxonomy" id="3147026"/>
    <lineage>
        <taxon>Eukaryota</taxon>
        <taxon>Metazoa</taxon>
        <taxon>Chordata</taxon>
        <taxon>Craniata</taxon>
        <taxon>Vertebrata</taxon>
        <taxon>Euteleostomi</taxon>
        <taxon>Lepidosauria</taxon>
        <taxon>Squamata</taxon>
        <taxon>Bifurcata</taxon>
        <taxon>Unidentata</taxon>
        <taxon>Episquamata</taxon>
        <taxon>Toxicofera</taxon>
        <taxon>Serpentes</taxon>
        <taxon>Colubroidea</taxon>
        <taxon>Elapidae</taxon>
        <taxon>Elapinae</taxon>
        <taxon>Micrurus</taxon>
    </lineage>
</organism>
<dbReference type="AlphaFoldDB" id="A0A2H6N3M4"/>
<protein>
    <submittedName>
        <fullName evidence="1">Uncharacterized protein</fullName>
    </submittedName>
</protein>